<geneLocation type="plasmid" evidence="3 4">
    <name>13</name>
</geneLocation>
<evidence type="ECO:0000256" key="1">
    <source>
        <dbReference type="SAM" id="Coils"/>
    </source>
</evidence>
<keyword evidence="2" id="KW-0732">Signal</keyword>
<dbReference type="Proteomes" id="UP000289506">
    <property type="component" value="Plasmid 13"/>
</dbReference>
<feature type="coiled-coil region" evidence="1">
    <location>
        <begin position="155"/>
        <end position="189"/>
    </location>
</feature>
<evidence type="ECO:0000313" key="4">
    <source>
        <dbReference type="Proteomes" id="UP000289506"/>
    </source>
</evidence>
<dbReference type="EMBL" id="LR214986">
    <property type="protein sequence ID" value="VEU64701.1"/>
    <property type="molecule type" value="Genomic_DNA"/>
</dbReference>
<dbReference type="AlphaFoldDB" id="A0A449AI93"/>
<reference evidence="3 4" key="1">
    <citation type="submission" date="2019-01" db="EMBL/GenBank/DDBJ databases">
        <authorList>
            <consortium name="Pathogen Informatics"/>
        </authorList>
    </citation>
    <scope>NUCLEOTIDE SEQUENCE [LARGE SCALE GENOMIC DNA]</scope>
    <source>
        <strain evidence="3 4">NCTC10142</strain>
        <plasmid evidence="4">13</plasmid>
    </source>
</reference>
<evidence type="ECO:0000313" key="3">
    <source>
        <dbReference type="EMBL" id="VEU64701.1"/>
    </source>
</evidence>
<organism evidence="3 4">
    <name type="scientific">Mycoplasmopsis cynos</name>
    <dbReference type="NCBI Taxonomy" id="171284"/>
    <lineage>
        <taxon>Bacteria</taxon>
        <taxon>Bacillati</taxon>
        <taxon>Mycoplasmatota</taxon>
        <taxon>Mycoplasmoidales</taxon>
        <taxon>Metamycoplasmataceae</taxon>
        <taxon>Mycoplasmopsis</taxon>
    </lineage>
</organism>
<protein>
    <recommendedName>
        <fullName evidence="5">Lipoprotein</fullName>
    </recommendedName>
</protein>
<feature type="signal peptide" evidence="2">
    <location>
        <begin position="1"/>
        <end position="26"/>
    </location>
</feature>
<keyword evidence="1" id="KW-0175">Coiled coil</keyword>
<keyword evidence="3" id="KW-0614">Plasmid</keyword>
<accession>A0A449AI93</accession>
<evidence type="ECO:0000256" key="2">
    <source>
        <dbReference type="SAM" id="SignalP"/>
    </source>
</evidence>
<gene>
    <name evidence="3" type="ORF">NCTC10142_00457</name>
</gene>
<feature type="chain" id="PRO_5019537436" description="Lipoprotein" evidence="2">
    <location>
        <begin position="27"/>
        <end position="632"/>
    </location>
</feature>
<dbReference type="PROSITE" id="PS51257">
    <property type="entry name" value="PROKAR_LIPOPROTEIN"/>
    <property type="match status" value="1"/>
</dbReference>
<name>A0A449AI93_9BACT</name>
<proteinExistence type="predicted"/>
<dbReference type="RefSeq" id="WP_129720591.1">
    <property type="nucleotide sequence ID" value="NZ_LR214986.1"/>
</dbReference>
<evidence type="ECO:0008006" key="5">
    <source>
        <dbReference type="Google" id="ProtNLM"/>
    </source>
</evidence>
<sequence length="632" mass="73471">MKFNKKIKFILIGSILTAAIPFTAVSCLYENDKTVLYAKSFVKENGFLVKTKVADQKNTVLKEFEDKLYKSNFLTYNFSSLILSFKVNNFTIDNKHYAQKLQNIISLKDDKLSKNQENYENFKNIIKITSDGFNNYVKANQSANKRAIDDIKKIINFNEIVLKDFEKKYQELENEIKKYNEIVGSKDKKTLLEISKAEFSDTDTNSAIEVEKVIKNLINSLSNIEIYNIKVNDFQYVITYDKVQKVVENFVKNTPFAMYYNYATYIKNNSNPNANFNPANDFLEYDSSNLSYKVNFFTRIINNGIPTPTFQEINQKVENEFKTKFEKDDAIKTLDVIWKSFIKLAPGYSVDKDLIEDTEKGAGSGFGPIYLAFGQNPQGKAEDEYKIFINPLEGDEVNDFLVDPSAYIDKHIDKIILKRSSFDKKNEILQLEEQIANFRKRISESSDPNEKIRLRGELRVKLADIGTLKEELKEVDKYRAELTKWVKKLENDPNNSEIKEKIDKLNEPYEDDIKYVKDKVKEESQTSQTSHFGLADLFSKLLFFNGVYKTQVVKGYKLNKDVTQTDPNAKVATYWVEFFDKKTEKWYMLDIYNLLIDQQKNLKNSLDISKYLHTNLNGIEVDVIYQKATNLK</sequence>